<protein>
    <submittedName>
        <fullName evidence="2">Uncharacterized protein</fullName>
    </submittedName>
</protein>
<dbReference type="Proteomes" id="UP000003505">
    <property type="component" value="Unassembled WGS sequence"/>
</dbReference>
<evidence type="ECO:0000313" key="3">
    <source>
        <dbReference type="Proteomes" id="UP000003505"/>
    </source>
</evidence>
<name>C9LVA7_SELS3</name>
<proteinExistence type="predicted"/>
<accession>C9LVA7</accession>
<dbReference type="AlphaFoldDB" id="C9LVA7"/>
<organism evidence="2 3">
    <name type="scientific">Selenomonas sputigena (strain ATCC 35185 / DSM 20758 / CCUG 44933 / VPI D19B-28)</name>
    <dbReference type="NCBI Taxonomy" id="546271"/>
    <lineage>
        <taxon>Bacteria</taxon>
        <taxon>Bacillati</taxon>
        <taxon>Bacillota</taxon>
        <taxon>Negativicutes</taxon>
        <taxon>Selenomonadales</taxon>
        <taxon>Selenomonadaceae</taxon>
        <taxon>Selenomonas</taxon>
    </lineage>
</organism>
<evidence type="ECO:0000256" key="1">
    <source>
        <dbReference type="SAM" id="MobiDB-lite"/>
    </source>
</evidence>
<gene>
    <name evidence="2" type="ORF">SELSPUOL_01399</name>
</gene>
<dbReference type="EMBL" id="ACKP02000024">
    <property type="protein sequence ID" value="EEX77229.1"/>
    <property type="molecule type" value="Genomic_DNA"/>
</dbReference>
<feature type="compositionally biased region" description="Polar residues" evidence="1">
    <location>
        <begin position="91"/>
        <end position="120"/>
    </location>
</feature>
<evidence type="ECO:0000313" key="2">
    <source>
        <dbReference type="EMBL" id="EEX77229.1"/>
    </source>
</evidence>
<feature type="region of interest" description="Disordered" evidence="1">
    <location>
        <begin position="87"/>
        <end position="120"/>
    </location>
</feature>
<comment type="caution">
    <text evidence="2">The sequence shown here is derived from an EMBL/GenBank/DDBJ whole genome shotgun (WGS) entry which is preliminary data.</text>
</comment>
<reference evidence="2 3" key="1">
    <citation type="submission" date="2009-09" db="EMBL/GenBank/DDBJ databases">
        <authorList>
            <person name="Weinstock G."/>
            <person name="Sodergren E."/>
            <person name="Clifton S."/>
            <person name="Fulton L."/>
            <person name="Fulton B."/>
            <person name="Courtney L."/>
            <person name="Fronick C."/>
            <person name="Harrison M."/>
            <person name="Strong C."/>
            <person name="Farmer C."/>
            <person name="Delahaunty K."/>
            <person name="Markovic C."/>
            <person name="Hall O."/>
            <person name="Minx P."/>
            <person name="Tomlinson C."/>
            <person name="Mitreva M."/>
            <person name="Nelson J."/>
            <person name="Hou S."/>
            <person name="Wollam A."/>
            <person name="Pepin K.H."/>
            <person name="Johnson M."/>
            <person name="Bhonagiri V."/>
            <person name="Nash W.E."/>
            <person name="Warren W."/>
            <person name="Chinwalla A."/>
            <person name="Mardis E.R."/>
            <person name="Wilson R.K."/>
        </authorList>
    </citation>
    <scope>NUCLEOTIDE SEQUENCE [LARGE SCALE GENOMIC DNA]</scope>
    <source>
        <strain evidence="3">ATCC 35185 / DSM 20758 / VPI D19B-28</strain>
    </source>
</reference>
<sequence length="120" mass="13855">MKPQEVKPQAQTDWLGFCKGGALLSTKWTFLRIVRDRLYESYEKRCPPREKTRQRHLQTHQDITVTAKMLCHAGAVSRSYTWRKYEGLPRTVNTRSTPSASKTGMNASPMSENPSVRSRR</sequence>